<comment type="catalytic activity">
    <reaction evidence="13">
        <text>a quinone + sn-glycerol 3-phosphate = dihydroxyacetone phosphate + a quinol</text>
        <dbReference type="Rhea" id="RHEA:18977"/>
        <dbReference type="ChEBI" id="CHEBI:24646"/>
        <dbReference type="ChEBI" id="CHEBI:57597"/>
        <dbReference type="ChEBI" id="CHEBI:57642"/>
        <dbReference type="ChEBI" id="CHEBI:132124"/>
        <dbReference type="EC" id="1.1.5.3"/>
    </reaction>
</comment>
<dbReference type="CDD" id="cd00051">
    <property type="entry name" value="EFh"/>
    <property type="match status" value="1"/>
</dbReference>
<evidence type="ECO:0000256" key="10">
    <source>
        <dbReference type="ARBA" id="ARBA00022946"/>
    </source>
</evidence>
<comment type="similarity">
    <text evidence="4 13">Belongs to the FAD-dependent glycerol-3-phosphate dehydrogenase family.</text>
</comment>
<dbReference type="EMBL" id="JAODUO010000403">
    <property type="protein sequence ID" value="KAK2181288.1"/>
    <property type="molecule type" value="Genomic_DNA"/>
</dbReference>
<dbReference type="PROSITE" id="PS00018">
    <property type="entry name" value="EF_HAND_1"/>
    <property type="match status" value="1"/>
</dbReference>
<keyword evidence="16" id="KW-1185">Reference proteome</keyword>
<dbReference type="GO" id="GO:0005739">
    <property type="term" value="C:mitochondrion"/>
    <property type="evidence" value="ECO:0007669"/>
    <property type="project" value="UniProtKB-SubCell"/>
</dbReference>
<dbReference type="GO" id="GO:0004368">
    <property type="term" value="F:glycerol-3-phosphate dehydrogenase (quinone) activity"/>
    <property type="evidence" value="ECO:0007669"/>
    <property type="project" value="UniProtKB-EC"/>
</dbReference>
<name>A0AAD9L2P0_RIDPI</name>
<dbReference type="InterPro" id="IPR011992">
    <property type="entry name" value="EF-hand-dom_pair"/>
</dbReference>
<dbReference type="SUPFAM" id="SSF47473">
    <property type="entry name" value="EF-hand"/>
    <property type="match status" value="1"/>
</dbReference>
<dbReference type="Proteomes" id="UP001209878">
    <property type="component" value="Unassembled WGS sequence"/>
</dbReference>
<evidence type="ECO:0000256" key="3">
    <source>
        <dbReference type="ARBA" id="ARBA00004745"/>
    </source>
</evidence>
<dbReference type="EC" id="1.1.5.3" evidence="13"/>
<dbReference type="InterPro" id="IPR006076">
    <property type="entry name" value="FAD-dep_OxRdtase"/>
</dbReference>
<dbReference type="InterPro" id="IPR038299">
    <property type="entry name" value="DAO_C_sf"/>
</dbReference>
<dbReference type="Gene3D" id="3.30.9.10">
    <property type="entry name" value="D-Amino Acid Oxidase, subunit A, domain 2"/>
    <property type="match status" value="1"/>
</dbReference>
<dbReference type="PANTHER" id="PTHR11985">
    <property type="entry name" value="GLYCEROL-3-PHOSPHATE DEHYDROGENASE"/>
    <property type="match status" value="1"/>
</dbReference>
<evidence type="ECO:0000256" key="8">
    <source>
        <dbReference type="ARBA" id="ARBA00022827"/>
    </source>
</evidence>
<evidence type="ECO:0000256" key="12">
    <source>
        <dbReference type="ARBA" id="ARBA00023128"/>
    </source>
</evidence>
<keyword evidence="9" id="KW-0106">Calcium</keyword>
<keyword evidence="11 13" id="KW-0560">Oxidoreductase</keyword>
<keyword evidence="7" id="KW-0677">Repeat</keyword>
<comment type="cofactor">
    <cofactor evidence="1 13">
        <name>FAD</name>
        <dbReference type="ChEBI" id="CHEBI:57692"/>
    </cofactor>
</comment>
<dbReference type="PANTHER" id="PTHR11985:SF15">
    <property type="entry name" value="GLYCEROL-3-PHOSPHATE DEHYDROGENASE, MITOCHONDRIAL"/>
    <property type="match status" value="1"/>
</dbReference>
<sequence>MSRFRWHRRLALLAAVAVGGSAAALWTFPRIAYYRRMMSTGPKSVSAQELQDKIKATHLPTRAQQLAALQENNYDVLVIGGGATGCGVALDAVSRGLSTALLEKFDFASGTSSRSTKLIHGGVRYLQKAILGLDLEQFRMVTEALAERANLIEIAPHLAYPIPIMLPVYKLWQVPYFWVGIKAYDMVAGTETLKPSYFLSKYKALELFPMLKAEKLCGALVYYDGMHEDARMCLSIALTAARLGASVANHVEVIELLKSTESETGATVVSGARVRDTQTGKEWNIKAKCVVNATGPYTDFVRTMDDPKIPQICQPSSGVHIILPSYYSPAQMGLLDPSTSDGRIIFFLPWQNSTMAGTTDNPCTVTDNPTPTEAEIQFILKEIRNYLNPDVNVRRGDVLSAWSGIRPLVVNPNASHTKSIARNHIIEVSKTNLITIAGGKWTTYRSMAEETVDRAIEVCGLKPVRGCLTKGLLLHGAHGWTPTLFIRLIQDFGLDDGVAQHLANTYGDQAVKVAKLAKQTGKRWPVIGQRLHEDYPYIEAEIRYSVREYACKVVDVLARRTRLAFLNVQAAEEAMPRIIEIMAEELNWTSDRMKEEERRARRFLQLEMGLNLKHDKKNIPINFTKDEINVYINRFRSIDESNSGYITLAELRHYFKKVGEKVTEDQLHEILSDVDIAKNAKVDLGEFLQLMSALKTGAVSTSRFDTMPEFDDQMTEPISVDRSGGGV</sequence>
<dbReference type="PRINTS" id="PR01001">
    <property type="entry name" value="FADG3PDH"/>
</dbReference>
<comment type="caution">
    <text evidence="15">The sequence shown here is derived from an EMBL/GenBank/DDBJ whole genome shotgun (WGS) entry which is preliminary data.</text>
</comment>
<dbReference type="PROSITE" id="PS50222">
    <property type="entry name" value="EF_HAND_2"/>
    <property type="match status" value="2"/>
</dbReference>
<proteinExistence type="inferred from homology"/>
<dbReference type="Pfam" id="PF16901">
    <property type="entry name" value="DAO_C"/>
    <property type="match status" value="1"/>
</dbReference>
<evidence type="ECO:0000259" key="14">
    <source>
        <dbReference type="PROSITE" id="PS50222"/>
    </source>
</evidence>
<keyword evidence="8" id="KW-0274">FAD</keyword>
<comment type="subcellular location">
    <subcellularLocation>
        <location evidence="2">Mitochondrion</location>
    </subcellularLocation>
</comment>
<dbReference type="SMART" id="SM00054">
    <property type="entry name" value="EFh"/>
    <property type="match status" value="2"/>
</dbReference>
<dbReference type="InterPro" id="IPR002048">
    <property type="entry name" value="EF_hand_dom"/>
</dbReference>
<evidence type="ECO:0000256" key="9">
    <source>
        <dbReference type="ARBA" id="ARBA00022837"/>
    </source>
</evidence>
<dbReference type="PROSITE" id="PS00977">
    <property type="entry name" value="FAD_G3PDH_1"/>
    <property type="match status" value="1"/>
</dbReference>
<protein>
    <recommendedName>
        <fullName evidence="13">Glycerol-3-phosphate dehydrogenase</fullName>
        <ecNumber evidence="13">1.1.5.3</ecNumber>
    </recommendedName>
</protein>
<evidence type="ECO:0000256" key="6">
    <source>
        <dbReference type="ARBA" id="ARBA00022723"/>
    </source>
</evidence>
<evidence type="ECO:0000313" key="16">
    <source>
        <dbReference type="Proteomes" id="UP001209878"/>
    </source>
</evidence>
<dbReference type="InterPro" id="IPR018247">
    <property type="entry name" value="EF_Hand_1_Ca_BS"/>
</dbReference>
<feature type="domain" description="EF-hand" evidence="14">
    <location>
        <begin position="662"/>
        <end position="697"/>
    </location>
</feature>
<keyword evidence="12" id="KW-0496">Mitochondrion</keyword>
<evidence type="ECO:0000256" key="2">
    <source>
        <dbReference type="ARBA" id="ARBA00004173"/>
    </source>
</evidence>
<dbReference type="PROSITE" id="PS00978">
    <property type="entry name" value="FAD_G3PDH_2"/>
    <property type="match status" value="1"/>
</dbReference>
<dbReference type="Gene3D" id="1.10.238.10">
    <property type="entry name" value="EF-hand"/>
    <property type="match status" value="1"/>
</dbReference>
<dbReference type="InterPro" id="IPR036188">
    <property type="entry name" value="FAD/NAD-bd_sf"/>
</dbReference>
<evidence type="ECO:0000256" key="5">
    <source>
        <dbReference type="ARBA" id="ARBA00022630"/>
    </source>
</evidence>
<gene>
    <name evidence="15" type="ORF">NP493_402g02030</name>
</gene>
<keyword evidence="10" id="KW-0809">Transit peptide</keyword>
<keyword evidence="5 13" id="KW-0285">Flavoprotein</keyword>
<dbReference type="GO" id="GO:0006072">
    <property type="term" value="P:glycerol-3-phosphate metabolic process"/>
    <property type="evidence" value="ECO:0007669"/>
    <property type="project" value="UniProtKB-UniRule"/>
</dbReference>
<dbReference type="SUPFAM" id="SSF51905">
    <property type="entry name" value="FAD/NAD(P)-binding domain"/>
    <property type="match status" value="1"/>
</dbReference>
<evidence type="ECO:0000256" key="4">
    <source>
        <dbReference type="ARBA" id="ARBA00007330"/>
    </source>
</evidence>
<evidence type="ECO:0000256" key="11">
    <source>
        <dbReference type="ARBA" id="ARBA00023002"/>
    </source>
</evidence>
<evidence type="ECO:0000256" key="13">
    <source>
        <dbReference type="RuleBase" id="RU361217"/>
    </source>
</evidence>
<evidence type="ECO:0000256" key="1">
    <source>
        <dbReference type="ARBA" id="ARBA00001974"/>
    </source>
</evidence>
<keyword evidence="6" id="KW-0479">Metal-binding</keyword>
<accession>A0AAD9L2P0</accession>
<dbReference type="Gene3D" id="1.10.8.870">
    <property type="entry name" value="Alpha-glycerophosphate oxidase, cap domain"/>
    <property type="match status" value="1"/>
</dbReference>
<dbReference type="FunFam" id="3.30.9.10:FF:000037">
    <property type="entry name" value="Glycerol-3-phosphate dehydrogenase"/>
    <property type="match status" value="1"/>
</dbReference>
<dbReference type="FunFam" id="1.10.8.870:FF:000001">
    <property type="entry name" value="Glycerol-3-phosphate dehydrogenase"/>
    <property type="match status" value="1"/>
</dbReference>
<evidence type="ECO:0000313" key="15">
    <source>
        <dbReference type="EMBL" id="KAK2181288.1"/>
    </source>
</evidence>
<dbReference type="InterPro" id="IPR031656">
    <property type="entry name" value="DAO_C"/>
</dbReference>
<dbReference type="Pfam" id="PF01266">
    <property type="entry name" value="DAO"/>
    <property type="match status" value="1"/>
</dbReference>
<comment type="pathway">
    <text evidence="3">Polyol metabolism; glycerol degradation.</text>
</comment>
<dbReference type="GO" id="GO:0005509">
    <property type="term" value="F:calcium ion binding"/>
    <property type="evidence" value="ECO:0007669"/>
    <property type="project" value="InterPro"/>
</dbReference>
<dbReference type="SUPFAM" id="SSF54373">
    <property type="entry name" value="FAD-linked reductases, C-terminal domain"/>
    <property type="match status" value="1"/>
</dbReference>
<dbReference type="InterPro" id="IPR000447">
    <property type="entry name" value="G3P_DH_FAD-dep"/>
</dbReference>
<reference evidence="15" key="1">
    <citation type="journal article" date="2023" name="Mol. Biol. Evol.">
        <title>Third-Generation Sequencing Reveals the Adaptive Role of the Epigenome in Three Deep-Sea Polychaetes.</title>
        <authorList>
            <person name="Perez M."/>
            <person name="Aroh O."/>
            <person name="Sun Y."/>
            <person name="Lan Y."/>
            <person name="Juniper S.K."/>
            <person name="Young C.R."/>
            <person name="Angers B."/>
            <person name="Qian P.Y."/>
        </authorList>
    </citation>
    <scope>NUCLEOTIDE SEQUENCE</scope>
    <source>
        <strain evidence="15">R07B-5</strain>
    </source>
</reference>
<dbReference type="AlphaFoldDB" id="A0AAD9L2P0"/>
<dbReference type="Gene3D" id="3.50.50.60">
    <property type="entry name" value="FAD/NAD(P)-binding domain"/>
    <property type="match status" value="1"/>
</dbReference>
<organism evidence="15 16">
    <name type="scientific">Ridgeia piscesae</name>
    <name type="common">Tubeworm</name>
    <dbReference type="NCBI Taxonomy" id="27915"/>
    <lineage>
        <taxon>Eukaryota</taxon>
        <taxon>Metazoa</taxon>
        <taxon>Spiralia</taxon>
        <taxon>Lophotrochozoa</taxon>
        <taxon>Annelida</taxon>
        <taxon>Polychaeta</taxon>
        <taxon>Sedentaria</taxon>
        <taxon>Canalipalpata</taxon>
        <taxon>Sabellida</taxon>
        <taxon>Siboglinidae</taxon>
        <taxon>Ridgeia</taxon>
    </lineage>
</organism>
<dbReference type="Pfam" id="PF13499">
    <property type="entry name" value="EF-hand_7"/>
    <property type="match status" value="1"/>
</dbReference>
<feature type="domain" description="EF-hand" evidence="14">
    <location>
        <begin position="626"/>
        <end position="661"/>
    </location>
</feature>
<evidence type="ECO:0000256" key="7">
    <source>
        <dbReference type="ARBA" id="ARBA00022737"/>
    </source>
</evidence>